<dbReference type="RefSeq" id="WP_006239182.1">
    <property type="nucleotide sequence ID" value="NZ_JH636049.1"/>
</dbReference>
<dbReference type="EMBL" id="JH636049">
    <property type="protein sequence ID" value="EID55037.1"/>
    <property type="molecule type" value="Genomic_DNA"/>
</dbReference>
<evidence type="ECO:0000313" key="2">
    <source>
        <dbReference type="Proteomes" id="UP000004691"/>
    </source>
</evidence>
<accession>I0V4I4</accession>
<evidence type="ECO:0000313" key="1">
    <source>
        <dbReference type="EMBL" id="EID55037.1"/>
    </source>
</evidence>
<dbReference type="OrthoDB" id="4544554at2"/>
<organism evidence="1 2">
    <name type="scientific">Saccharomonospora xinjiangensis XJ-54</name>
    <dbReference type="NCBI Taxonomy" id="882086"/>
    <lineage>
        <taxon>Bacteria</taxon>
        <taxon>Bacillati</taxon>
        <taxon>Actinomycetota</taxon>
        <taxon>Actinomycetes</taxon>
        <taxon>Pseudonocardiales</taxon>
        <taxon>Pseudonocardiaceae</taxon>
        <taxon>Saccharomonospora</taxon>
    </lineage>
</organism>
<name>I0V4I4_9PSEU</name>
<proteinExistence type="predicted"/>
<dbReference type="HOGENOM" id="CLU_144187_0_0_11"/>
<protein>
    <submittedName>
        <fullName evidence="1">Uncharacterized protein</fullName>
    </submittedName>
</protein>
<reference evidence="1 2" key="1">
    <citation type="submission" date="2012-01" db="EMBL/GenBank/DDBJ databases">
        <title>Improved High-Quality Draft sequence of Saccharomonospora xinjiangensis XJ-54.</title>
        <authorList>
            <consortium name="US DOE Joint Genome Institute"/>
            <person name="Lucas S."/>
            <person name="Han J."/>
            <person name="Lapidus A."/>
            <person name="Cheng J.-F."/>
            <person name="Goodwin L."/>
            <person name="Pitluck S."/>
            <person name="Peters L."/>
            <person name="Mikhailova N."/>
            <person name="Teshima H."/>
            <person name="Detter J.C."/>
            <person name="Han C."/>
            <person name="Tapia R."/>
            <person name="Land M."/>
            <person name="Hauser L."/>
            <person name="Kyrpides N."/>
            <person name="Ivanova N."/>
            <person name="Pagani I."/>
            <person name="Brambilla E.-M."/>
            <person name="Klenk H.-P."/>
            <person name="Woyke T."/>
        </authorList>
    </citation>
    <scope>NUCLEOTIDE SEQUENCE [LARGE SCALE GENOMIC DNA]</scope>
    <source>
        <strain evidence="1 2">XJ-54</strain>
    </source>
</reference>
<gene>
    <name evidence="1" type="ORF">SacxiDRAFT_2819</name>
</gene>
<dbReference type="AlphaFoldDB" id="I0V4I4"/>
<keyword evidence="2" id="KW-1185">Reference proteome</keyword>
<sequence length="153" mass="17170">MAECGGLDDFRVGELVQVRCPMVPARVAEVTNFHVFVEWPWGRVDPASKFAWNGQRAFSRNASSIDWIASLFRTDPEPWHLSPGQECHVGIPERVMQVIDVYHCDPPRDIGRLPRPHTMLAVIPADHPEYADLEDACDTIEVPSAAPLTLTRV</sequence>
<dbReference type="eggNOG" id="ENOG503241I">
    <property type="taxonomic scope" value="Bacteria"/>
</dbReference>
<dbReference type="Proteomes" id="UP000004691">
    <property type="component" value="Unassembled WGS sequence"/>
</dbReference>